<protein>
    <submittedName>
        <fullName evidence="1">2372_t:CDS:1</fullName>
    </submittedName>
</protein>
<gene>
    <name evidence="1" type="ORF">SCALOS_LOCUS6072</name>
</gene>
<accession>A0ACA9M8T1</accession>
<dbReference type="EMBL" id="CAJVPM010010929">
    <property type="protein sequence ID" value="CAG8577383.1"/>
    <property type="molecule type" value="Genomic_DNA"/>
</dbReference>
<comment type="caution">
    <text evidence="1">The sequence shown here is derived from an EMBL/GenBank/DDBJ whole genome shotgun (WGS) entry which is preliminary data.</text>
</comment>
<keyword evidence="2" id="KW-1185">Reference proteome</keyword>
<reference evidence="1" key="1">
    <citation type="submission" date="2021-06" db="EMBL/GenBank/DDBJ databases">
        <authorList>
            <person name="Kallberg Y."/>
            <person name="Tangrot J."/>
            <person name="Rosling A."/>
        </authorList>
    </citation>
    <scope>NUCLEOTIDE SEQUENCE</scope>
    <source>
        <strain evidence="1">AU212A</strain>
    </source>
</reference>
<evidence type="ECO:0000313" key="2">
    <source>
        <dbReference type="Proteomes" id="UP000789860"/>
    </source>
</evidence>
<sequence>MATTKDSINGDVAWVLAATCLVWIMTPGVGLLYSGMAQRKNASSLIMICFLSIPIVSVQWYIWGYSLTFNRNGGLFIGNLQNAFFMNLSWDSGPTNTSKNVPEFVFAIFECMFAAITPALIMGGVAERIRLLPTIIFIFIWSTLVYDVIASWCWSANGWFSKLGGLDYAGGIPVHISSGMAALAFCIFVGKRTDNIRQPHNTINVFLGTIMLWFGWFGFNGGSAIAANKRAIMACVVTNLAASFSGLTWMLMDYFRTGNLYATSFCSGAVAGLVAITPGSGYVTPYAAFVFGVASGFFCNLATLMRIRFDKYDDAMDVFAIHGIGGFIGSILTGIFANQYIVSLDGESINGGAIDGNPIQILKQLAGSFAGMIYSFFVTWIILFIINRIPGLTLRFDSENGADIDEM</sequence>
<proteinExistence type="predicted"/>
<dbReference type="Proteomes" id="UP000789860">
    <property type="component" value="Unassembled WGS sequence"/>
</dbReference>
<name>A0ACA9M8T1_9GLOM</name>
<evidence type="ECO:0000313" key="1">
    <source>
        <dbReference type="EMBL" id="CAG8577383.1"/>
    </source>
</evidence>
<feature type="non-terminal residue" evidence="1">
    <location>
        <position position="407"/>
    </location>
</feature>
<organism evidence="1 2">
    <name type="scientific">Scutellospora calospora</name>
    <dbReference type="NCBI Taxonomy" id="85575"/>
    <lineage>
        <taxon>Eukaryota</taxon>
        <taxon>Fungi</taxon>
        <taxon>Fungi incertae sedis</taxon>
        <taxon>Mucoromycota</taxon>
        <taxon>Glomeromycotina</taxon>
        <taxon>Glomeromycetes</taxon>
        <taxon>Diversisporales</taxon>
        <taxon>Gigasporaceae</taxon>
        <taxon>Scutellospora</taxon>
    </lineage>
</organism>